<dbReference type="AlphaFoldDB" id="X1KUB8"/>
<accession>X1KUB8</accession>
<organism evidence="1">
    <name type="scientific">marine sediment metagenome</name>
    <dbReference type="NCBI Taxonomy" id="412755"/>
    <lineage>
        <taxon>unclassified sequences</taxon>
        <taxon>metagenomes</taxon>
        <taxon>ecological metagenomes</taxon>
    </lineage>
</organism>
<sequence length="84" mass="9210">IGNKYITANDRTNLYGIFDNVGTIKLQDPVNIEKLNTNSENVNVLCDYIALATYGKGRVIAIGDKDMFGISGLESYDNSKFASN</sequence>
<evidence type="ECO:0000313" key="1">
    <source>
        <dbReference type="EMBL" id="GAH93759.1"/>
    </source>
</evidence>
<dbReference type="EMBL" id="BARU01048145">
    <property type="protein sequence ID" value="GAH93759.1"/>
    <property type="molecule type" value="Genomic_DNA"/>
</dbReference>
<gene>
    <name evidence="1" type="ORF">S03H2_71732</name>
</gene>
<protein>
    <submittedName>
        <fullName evidence="1">Uncharacterized protein</fullName>
    </submittedName>
</protein>
<feature type="non-terminal residue" evidence="1">
    <location>
        <position position="84"/>
    </location>
</feature>
<proteinExistence type="predicted"/>
<reference evidence="1" key="1">
    <citation type="journal article" date="2014" name="Front. Microbiol.">
        <title>High frequency of phylogenetically diverse reductive dehalogenase-homologous genes in deep subseafloor sedimentary metagenomes.</title>
        <authorList>
            <person name="Kawai M."/>
            <person name="Futagami T."/>
            <person name="Toyoda A."/>
            <person name="Takaki Y."/>
            <person name="Nishi S."/>
            <person name="Hori S."/>
            <person name="Arai W."/>
            <person name="Tsubouchi T."/>
            <person name="Morono Y."/>
            <person name="Uchiyama I."/>
            <person name="Ito T."/>
            <person name="Fujiyama A."/>
            <person name="Inagaki F."/>
            <person name="Takami H."/>
        </authorList>
    </citation>
    <scope>NUCLEOTIDE SEQUENCE</scope>
    <source>
        <strain evidence="1">Expedition CK06-06</strain>
    </source>
</reference>
<feature type="non-terminal residue" evidence="1">
    <location>
        <position position="1"/>
    </location>
</feature>
<name>X1KUB8_9ZZZZ</name>
<comment type="caution">
    <text evidence="1">The sequence shown here is derived from an EMBL/GenBank/DDBJ whole genome shotgun (WGS) entry which is preliminary data.</text>
</comment>